<accession>A0ABU1VNE2</accession>
<protein>
    <submittedName>
        <fullName evidence="1">Uncharacterized protein</fullName>
    </submittedName>
</protein>
<dbReference type="Proteomes" id="UP001267878">
    <property type="component" value="Unassembled WGS sequence"/>
</dbReference>
<name>A0ABU1VNE2_9GAMM</name>
<organism evidence="1 2">
    <name type="scientific">Agrilutibacter niabensis</name>
    <dbReference type="NCBI Taxonomy" id="380628"/>
    <lineage>
        <taxon>Bacteria</taxon>
        <taxon>Pseudomonadati</taxon>
        <taxon>Pseudomonadota</taxon>
        <taxon>Gammaproteobacteria</taxon>
        <taxon>Lysobacterales</taxon>
        <taxon>Lysobacteraceae</taxon>
        <taxon>Agrilutibacter</taxon>
    </lineage>
</organism>
<dbReference type="RefSeq" id="WP_310053124.1">
    <property type="nucleotide sequence ID" value="NZ_JAVDVW010000001.1"/>
</dbReference>
<proteinExistence type="predicted"/>
<gene>
    <name evidence="1" type="ORF">J2X04_001336</name>
</gene>
<evidence type="ECO:0000313" key="1">
    <source>
        <dbReference type="EMBL" id="MDR7098989.1"/>
    </source>
</evidence>
<sequence length="136" mass="14775">MPEGGDIDLAQMLLDMEPLLRKYLAFHIDRIKLQALESSASRLSVLPNDAAVCVVELRSFLSYLHQAGQALASQSKPPASFYPSFRQNVRECLASATKARALLLAIGFPDGRPTLALAEAEDAMCRESEAPEATQA</sequence>
<dbReference type="EMBL" id="JAVDVW010000001">
    <property type="protein sequence ID" value="MDR7098989.1"/>
    <property type="molecule type" value="Genomic_DNA"/>
</dbReference>
<evidence type="ECO:0000313" key="2">
    <source>
        <dbReference type="Proteomes" id="UP001267878"/>
    </source>
</evidence>
<reference evidence="1 2" key="1">
    <citation type="submission" date="2023-07" db="EMBL/GenBank/DDBJ databases">
        <title>Sorghum-associated microbial communities from plants grown in Nebraska, USA.</title>
        <authorList>
            <person name="Schachtman D."/>
        </authorList>
    </citation>
    <scope>NUCLEOTIDE SEQUENCE [LARGE SCALE GENOMIC DNA]</scope>
    <source>
        <strain evidence="1 2">BE187</strain>
    </source>
</reference>
<comment type="caution">
    <text evidence="1">The sequence shown here is derived from an EMBL/GenBank/DDBJ whole genome shotgun (WGS) entry which is preliminary data.</text>
</comment>
<keyword evidence="2" id="KW-1185">Reference proteome</keyword>